<evidence type="ECO:0000313" key="8">
    <source>
        <dbReference type="Proteomes" id="UP000823769"/>
    </source>
</evidence>
<organism evidence="7 8">
    <name type="scientific">Candidatus Cryptobacteroides avistercoris</name>
    <dbReference type="NCBI Taxonomy" id="2840758"/>
    <lineage>
        <taxon>Bacteria</taxon>
        <taxon>Pseudomonadati</taxon>
        <taxon>Bacteroidota</taxon>
        <taxon>Bacteroidia</taxon>
        <taxon>Bacteroidales</taxon>
        <taxon>Candidatus Cryptobacteroides</taxon>
    </lineage>
</organism>
<dbReference type="EMBL" id="JADILW010000066">
    <property type="protein sequence ID" value="MBO8480379.1"/>
    <property type="molecule type" value="Genomic_DNA"/>
</dbReference>
<dbReference type="Pfam" id="PF04085">
    <property type="entry name" value="MreC"/>
    <property type="match status" value="1"/>
</dbReference>
<gene>
    <name evidence="7" type="ORF">IAB76_04635</name>
</gene>
<feature type="coiled-coil region" evidence="5">
    <location>
        <begin position="59"/>
        <end position="93"/>
    </location>
</feature>
<name>A0A9D9NNL1_9BACT</name>
<accession>A0A9D9NNL1</accession>
<comment type="caution">
    <text evidence="7">The sequence shown here is derived from an EMBL/GenBank/DDBJ whole genome shotgun (WGS) entry which is preliminary data.</text>
</comment>
<dbReference type="PANTHER" id="PTHR34138:SF1">
    <property type="entry name" value="CELL SHAPE-DETERMINING PROTEIN MREC"/>
    <property type="match status" value="1"/>
</dbReference>
<dbReference type="Gene3D" id="2.40.10.340">
    <property type="entry name" value="Rod shape-determining protein MreC, domain 1"/>
    <property type="match status" value="1"/>
</dbReference>
<feature type="domain" description="Rod shape-determining protein MreC beta-barrel core" evidence="6">
    <location>
        <begin position="121"/>
        <end position="266"/>
    </location>
</feature>
<dbReference type="GO" id="GO:0008360">
    <property type="term" value="P:regulation of cell shape"/>
    <property type="evidence" value="ECO:0007669"/>
    <property type="project" value="UniProtKB-KW"/>
</dbReference>
<dbReference type="InterPro" id="IPR042175">
    <property type="entry name" value="Cell/Rod_MreC_2"/>
</dbReference>
<keyword evidence="3" id="KW-0133">Cell shape</keyword>
<dbReference type="GO" id="GO:0005886">
    <property type="term" value="C:plasma membrane"/>
    <property type="evidence" value="ECO:0007669"/>
    <property type="project" value="TreeGrafter"/>
</dbReference>
<dbReference type="PANTHER" id="PTHR34138">
    <property type="entry name" value="CELL SHAPE-DETERMINING PROTEIN MREC"/>
    <property type="match status" value="1"/>
</dbReference>
<comment type="similarity">
    <text evidence="1">Belongs to the MreC family.</text>
</comment>
<evidence type="ECO:0000256" key="1">
    <source>
        <dbReference type="ARBA" id="ARBA00009369"/>
    </source>
</evidence>
<dbReference type="Gene3D" id="2.40.10.350">
    <property type="entry name" value="Rod shape-determining protein MreC, domain 2"/>
    <property type="match status" value="1"/>
</dbReference>
<dbReference type="Proteomes" id="UP000823769">
    <property type="component" value="Unassembled WGS sequence"/>
</dbReference>
<reference evidence="7" key="2">
    <citation type="journal article" date="2021" name="PeerJ">
        <title>Extensive microbial diversity within the chicken gut microbiome revealed by metagenomics and culture.</title>
        <authorList>
            <person name="Gilroy R."/>
            <person name="Ravi A."/>
            <person name="Getino M."/>
            <person name="Pursley I."/>
            <person name="Horton D.L."/>
            <person name="Alikhan N.F."/>
            <person name="Baker D."/>
            <person name="Gharbi K."/>
            <person name="Hall N."/>
            <person name="Watson M."/>
            <person name="Adriaenssens E.M."/>
            <person name="Foster-Nyarko E."/>
            <person name="Jarju S."/>
            <person name="Secka A."/>
            <person name="Antonio M."/>
            <person name="Oren A."/>
            <person name="Chaudhuri R.R."/>
            <person name="La Ragione R."/>
            <person name="Hildebrand F."/>
            <person name="Pallen M.J."/>
        </authorList>
    </citation>
    <scope>NUCLEOTIDE SEQUENCE</scope>
    <source>
        <strain evidence="7">B3-1481</strain>
    </source>
</reference>
<dbReference type="InterPro" id="IPR042177">
    <property type="entry name" value="Cell/Rod_1"/>
</dbReference>
<keyword evidence="5" id="KW-0175">Coiled coil</keyword>
<dbReference type="InterPro" id="IPR055342">
    <property type="entry name" value="MreC_beta-barrel_core"/>
</dbReference>
<protein>
    <recommendedName>
        <fullName evidence="2">Cell shape-determining protein MreC</fullName>
    </recommendedName>
    <alternativeName>
        <fullName evidence="4">Cell shape protein MreC</fullName>
    </alternativeName>
</protein>
<reference evidence="7" key="1">
    <citation type="submission" date="2020-10" db="EMBL/GenBank/DDBJ databases">
        <authorList>
            <person name="Gilroy R."/>
        </authorList>
    </citation>
    <scope>NUCLEOTIDE SEQUENCE</scope>
    <source>
        <strain evidence="7">B3-1481</strain>
    </source>
</reference>
<evidence type="ECO:0000256" key="3">
    <source>
        <dbReference type="ARBA" id="ARBA00022960"/>
    </source>
</evidence>
<evidence type="ECO:0000259" key="6">
    <source>
        <dbReference type="Pfam" id="PF04085"/>
    </source>
</evidence>
<evidence type="ECO:0000256" key="2">
    <source>
        <dbReference type="ARBA" id="ARBA00013855"/>
    </source>
</evidence>
<evidence type="ECO:0000256" key="4">
    <source>
        <dbReference type="ARBA" id="ARBA00032089"/>
    </source>
</evidence>
<dbReference type="InterPro" id="IPR007221">
    <property type="entry name" value="MreC"/>
</dbReference>
<evidence type="ECO:0000256" key="5">
    <source>
        <dbReference type="SAM" id="Coils"/>
    </source>
</evidence>
<evidence type="ECO:0000313" key="7">
    <source>
        <dbReference type="EMBL" id="MBO8480379.1"/>
    </source>
</evidence>
<dbReference type="AlphaFoldDB" id="A0A9D9NNL1"/>
<proteinExistence type="inferred from homology"/>
<sequence>MPQGHKTSILVSAAIFILLEVAALAMLDRSSTLQDIWINRASHRVMAALWSSGESVRNYFRLEAANDELALRNAALRQELERYHRADEAMRERQAAEGTLPAGYGAVSGARQSFSYTPATIVKMSRNRNQNYVIINKGSEDGIMPQSGIISSRGIIGVISSVSRHYSYGLTLMNPNVTVSTKVGPEGITAPLVWDGISSDAAVVTDIPPHYSVTPGDTVWTSGYSAIFPEGIAVGVTGESRLVDGSNQHVEVKLFQDFRSAHYVTVTCNTDIGEIRALEEEAGKEGAQ</sequence>